<dbReference type="GO" id="GO:0006635">
    <property type="term" value="P:fatty acid beta-oxidation"/>
    <property type="evidence" value="ECO:0007669"/>
    <property type="project" value="TreeGrafter"/>
</dbReference>
<keyword evidence="6" id="KW-1185">Reference proteome</keyword>
<reference evidence="5 6" key="1">
    <citation type="submission" date="2020-02" db="EMBL/GenBank/DDBJ databases">
        <title>Draft genome sequence of Haematococcus lacustris strain NIES-144.</title>
        <authorList>
            <person name="Morimoto D."/>
            <person name="Nakagawa S."/>
            <person name="Yoshida T."/>
            <person name="Sawayama S."/>
        </authorList>
    </citation>
    <scope>NUCLEOTIDE SEQUENCE [LARGE SCALE GENOMIC DNA]</scope>
    <source>
        <strain evidence="5 6">NIES-144</strain>
    </source>
</reference>
<dbReference type="EMBL" id="BLLF01001176">
    <property type="protein sequence ID" value="GFH17616.1"/>
    <property type="molecule type" value="Genomic_DNA"/>
</dbReference>
<dbReference type="PANTHER" id="PTHR11384">
    <property type="entry name" value="ATP-BINDING CASSETTE, SUB-FAMILY D MEMBER"/>
    <property type="match status" value="1"/>
</dbReference>
<organism evidence="5 6">
    <name type="scientific">Haematococcus lacustris</name>
    <name type="common">Green alga</name>
    <name type="synonym">Haematococcus pluvialis</name>
    <dbReference type="NCBI Taxonomy" id="44745"/>
    <lineage>
        <taxon>Eukaryota</taxon>
        <taxon>Viridiplantae</taxon>
        <taxon>Chlorophyta</taxon>
        <taxon>core chlorophytes</taxon>
        <taxon>Chlorophyceae</taxon>
        <taxon>CS clade</taxon>
        <taxon>Chlamydomonadales</taxon>
        <taxon>Haematococcaceae</taxon>
        <taxon>Haematococcus</taxon>
    </lineage>
</organism>
<evidence type="ECO:0000256" key="3">
    <source>
        <dbReference type="ARBA" id="ARBA00022989"/>
    </source>
</evidence>
<proteinExistence type="predicted"/>
<evidence type="ECO:0000256" key="1">
    <source>
        <dbReference type="ARBA" id="ARBA00022448"/>
    </source>
</evidence>
<sequence length="358" mass="38278">MRHQVHDPCLSLPITSPLAPAQPDKGRVPGAAIVSYCAGPGCLPPLQLPWLAQQLCRTTCVAAAAIRLMLLGVGDLILVYKRVSNLASHTSRVAELLEQVRQQHMVKGATEIGWEAQGARGCPAVGRAKGEGSWPVAGRGAGTMSRPTACFATSGHCLCDVSCWTLACSWFLATAVLAGLWPLQAGEITTPHKTKLFYLAQRPYLVSRAAPGLQPTQGQAASFTGWHQTRQAWGLVLPHQVLTGAVRVAGGQQVTGTLRDQLLYPFPPRAVWLAATVKERCARPTRSSPCPCPLPSPSRSQLRVWEGCECRAAFCEAAGREPPAEITPELDASLRAALAAVDLEYLALRGTGFDQGRQ</sequence>
<keyword evidence="1" id="KW-0813">Transport</keyword>
<dbReference type="AlphaFoldDB" id="A0A699ZEM5"/>
<dbReference type="GO" id="GO:0005778">
    <property type="term" value="C:peroxisomal membrane"/>
    <property type="evidence" value="ECO:0007669"/>
    <property type="project" value="TreeGrafter"/>
</dbReference>
<dbReference type="Proteomes" id="UP000485058">
    <property type="component" value="Unassembled WGS sequence"/>
</dbReference>
<evidence type="ECO:0000313" key="5">
    <source>
        <dbReference type="EMBL" id="GFH17616.1"/>
    </source>
</evidence>
<evidence type="ECO:0000256" key="2">
    <source>
        <dbReference type="ARBA" id="ARBA00022692"/>
    </source>
</evidence>
<protein>
    <submittedName>
        <fullName evidence="5">ABC transporter domain-containing protein</fullName>
    </submittedName>
</protein>
<name>A0A699ZEM5_HAELA</name>
<gene>
    <name evidence="5" type="ORF">HaLaN_14286</name>
</gene>
<evidence type="ECO:0000313" key="6">
    <source>
        <dbReference type="Proteomes" id="UP000485058"/>
    </source>
</evidence>
<dbReference type="GO" id="GO:0005524">
    <property type="term" value="F:ATP binding"/>
    <property type="evidence" value="ECO:0007669"/>
    <property type="project" value="TreeGrafter"/>
</dbReference>
<dbReference type="GO" id="GO:0015910">
    <property type="term" value="P:long-chain fatty acid import into peroxisome"/>
    <property type="evidence" value="ECO:0007669"/>
    <property type="project" value="TreeGrafter"/>
</dbReference>
<keyword evidence="3" id="KW-1133">Transmembrane helix</keyword>
<dbReference type="InterPro" id="IPR050835">
    <property type="entry name" value="ABC_transporter_sub-D"/>
</dbReference>
<dbReference type="GO" id="GO:0005324">
    <property type="term" value="F:long-chain fatty acid transmembrane transporter activity"/>
    <property type="evidence" value="ECO:0007669"/>
    <property type="project" value="TreeGrafter"/>
</dbReference>
<comment type="caution">
    <text evidence="5">The sequence shown here is derived from an EMBL/GenBank/DDBJ whole genome shotgun (WGS) entry which is preliminary data.</text>
</comment>
<dbReference type="GO" id="GO:0042760">
    <property type="term" value="P:very long-chain fatty acid catabolic process"/>
    <property type="evidence" value="ECO:0007669"/>
    <property type="project" value="TreeGrafter"/>
</dbReference>
<dbReference type="GO" id="GO:0007031">
    <property type="term" value="P:peroxisome organization"/>
    <property type="evidence" value="ECO:0007669"/>
    <property type="project" value="TreeGrafter"/>
</dbReference>
<accession>A0A699ZEM5</accession>
<dbReference type="GO" id="GO:0042626">
    <property type="term" value="F:ATPase-coupled transmembrane transporter activity"/>
    <property type="evidence" value="ECO:0007669"/>
    <property type="project" value="TreeGrafter"/>
</dbReference>
<dbReference type="PANTHER" id="PTHR11384:SF67">
    <property type="entry name" value="ATP-BINDING CASSETTE SUB-FAMILY D MEMBER 1"/>
    <property type="match status" value="1"/>
</dbReference>
<keyword evidence="4" id="KW-0472">Membrane</keyword>
<keyword evidence="2" id="KW-0812">Transmembrane</keyword>
<evidence type="ECO:0000256" key="4">
    <source>
        <dbReference type="ARBA" id="ARBA00023136"/>
    </source>
</evidence>